<feature type="domain" description="HAMP" evidence="19">
    <location>
        <begin position="180"/>
        <end position="232"/>
    </location>
</feature>
<evidence type="ECO:0000256" key="6">
    <source>
        <dbReference type="ARBA" id="ARBA00022679"/>
    </source>
</evidence>
<dbReference type="Pfam" id="PF02518">
    <property type="entry name" value="HATPase_c"/>
    <property type="match status" value="1"/>
</dbReference>
<dbReference type="GO" id="GO:0000155">
    <property type="term" value="F:phosphorelay sensor kinase activity"/>
    <property type="evidence" value="ECO:0007669"/>
    <property type="project" value="InterPro"/>
</dbReference>
<reference evidence="20 21" key="1">
    <citation type="submission" date="2014-08" db="EMBL/GenBank/DDBJ databases">
        <authorList>
            <person name="den Bakker H.C."/>
        </authorList>
    </citation>
    <scope>NUCLEOTIDE SEQUENCE [LARGE SCALE GENOMIC DNA]</scope>
    <source>
        <strain evidence="20 21">DSM 18334</strain>
    </source>
</reference>
<dbReference type="EC" id="2.7.13.3" evidence="3"/>
<dbReference type="InterPro" id="IPR003594">
    <property type="entry name" value="HATPase_dom"/>
</dbReference>
<dbReference type="InterPro" id="IPR003660">
    <property type="entry name" value="HAMP_dom"/>
</dbReference>
<dbReference type="SMART" id="SM00304">
    <property type="entry name" value="HAMP"/>
    <property type="match status" value="1"/>
</dbReference>
<dbReference type="Pfam" id="PF00512">
    <property type="entry name" value="HisKA"/>
    <property type="match status" value="1"/>
</dbReference>
<dbReference type="FunFam" id="3.30.565.10:FF:000006">
    <property type="entry name" value="Sensor histidine kinase WalK"/>
    <property type="match status" value="1"/>
</dbReference>
<name>A0A098M5U5_9BACL</name>
<dbReference type="GO" id="GO:0005524">
    <property type="term" value="F:ATP binding"/>
    <property type="evidence" value="ECO:0007669"/>
    <property type="project" value="UniProtKB-KW"/>
</dbReference>
<keyword evidence="10" id="KW-0067">ATP-binding</keyword>
<evidence type="ECO:0000256" key="11">
    <source>
        <dbReference type="ARBA" id="ARBA00022989"/>
    </source>
</evidence>
<evidence type="ECO:0000256" key="5">
    <source>
        <dbReference type="ARBA" id="ARBA00022553"/>
    </source>
</evidence>
<dbReference type="STRING" id="268407.PWYN_22575"/>
<evidence type="ECO:0000256" key="15">
    <source>
        <dbReference type="ARBA" id="ARBA00037219"/>
    </source>
</evidence>
<evidence type="ECO:0000256" key="8">
    <source>
        <dbReference type="ARBA" id="ARBA00022741"/>
    </source>
</evidence>
<evidence type="ECO:0000256" key="14">
    <source>
        <dbReference type="ARBA" id="ARBA00023136"/>
    </source>
</evidence>
<evidence type="ECO:0000256" key="10">
    <source>
        <dbReference type="ARBA" id="ARBA00022840"/>
    </source>
</evidence>
<evidence type="ECO:0000256" key="2">
    <source>
        <dbReference type="ARBA" id="ARBA00004651"/>
    </source>
</evidence>
<dbReference type="SUPFAM" id="SSF158472">
    <property type="entry name" value="HAMP domain-like"/>
    <property type="match status" value="1"/>
</dbReference>
<dbReference type="Gene3D" id="6.10.340.10">
    <property type="match status" value="1"/>
</dbReference>
<comment type="subcellular location">
    <subcellularLocation>
        <location evidence="2">Cell membrane</location>
        <topology evidence="2">Multi-pass membrane protein</topology>
    </subcellularLocation>
</comment>
<dbReference type="CDD" id="cd06225">
    <property type="entry name" value="HAMP"/>
    <property type="match status" value="1"/>
</dbReference>
<feature type="transmembrane region" description="Helical" evidence="17">
    <location>
        <begin position="6"/>
        <end position="28"/>
    </location>
</feature>
<keyword evidence="14 17" id="KW-0472">Membrane</keyword>
<dbReference type="Proteomes" id="UP000029734">
    <property type="component" value="Unassembled WGS sequence"/>
</dbReference>
<dbReference type="Pfam" id="PF00672">
    <property type="entry name" value="HAMP"/>
    <property type="match status" value="1"/>
</dbReference>
<evidence type="ECO:0000256" key="17">
    <source>
        <dbReference type="SAM" id="Phobius"/>
    </source>
</evidence>
<dbReference type="SMART" id="SM00388">
    <property type="entry name" value="HisKA"/>
    <property type="match status" value="1"/>
</dbReference>
<dbReference type="OrthoDB" id="9813151at2"/>
<reference evidence="20 21" key="2">
    <citation type="submission" date="2014-10" db="EMBL/GenBank/DDBJ databases">
        <title>Comparative genomics of the Paenibacillus odorifer group.</title>
        <authorList>
            <person name="Tsai Y.-C."/>
            <person name="Martin N."/>
            <person name="Korlach J."/>
            <person name="Wiedmann M."/>
        </authorList>
    </citation>
    <scope>NUCLEOTIDE SEQUENCE [LARGE SCALE GENOMIC DNA]</scope>
    <source>
        <strain evidence="20 21">DSM 18334</strain>
    </source>
</reference>
<dbReference type="eggNOG" id="COG2205">
    <property type="taxonomic scope" value="Bacteria"/>
</dbReference>
<dbReference type="InterPro" id="IPR036097">
    <property type="entry name" value="HisK_dim/P_sf"/>
</dbReference>
<gene>
    <name evidence="20" type="ORF">PWYN_22575</name>
</gene>
<dbReference type="Gene3D" id="3.30.565.10">
    <property type="entry name" value="Histidine kinase-like ATPase, C-terminal domain"/>
    <property type="match status" value="1"/>
</dbReference>
<protein>
    <recommendedName>
        <fullName evidence="16">Heme sensor protein HssS</fullName>
        <ecNumber evidence="3">2.7.13.3</ecNumber>
    </recommendedName>
</protein>
<sequence>MIKSLYVRVVLTFLGAIVISGIIGSLLINSLYIGQVKTMVQDDMIQSGKIIIKSYQEEKGENLDALMKGVTSLPLYSVRMYDNEGKQLYTSSNEIGDQASKDEANLQPVLKGEVFRSDLNKGGRKEGLTVGIPFSIDGSPRALFISPEISKLLNKVANFMKSQLLIVLGCGSILILFAARYIVLPLQQLTRATRRMAKGDFSVSLHTKRNDEIGQLTRSFNVMAQELGTLEGIRKQFVSDVSHEFQSPLTSIKGFTQALKRKDMDEASRMRLLNIIEEESDRLSRLCGNLLQLSTLEYEHLQLVPESFSLDEQLRKIVIALEPQWSAKKVNLELELPSITIVADEDRLSQIWSNILSNSIKFTGEDGLISITAIEEGDRVSIQIADNGVGMPEEEIRNIFKPFYKVDKARSREVGGSGIGLSIVKRVVDLHHGHIEVTSALGKGTTVSVQLPLIYSTPES</sequence>
<dbReference type="SMART" id="SM00387">
    <property type="entry name" value="HATPase_c"/>
    <property type="match status" value="1"/>
</dbReference>
<dbReference type="RefSeq" id="WP_036656224.1">
    <property type="nucleotide sequence ID" value="NZ_JQCR01000003.1"/>
</dbReference>
<dbReference type="InterPro" id="IPR036890">
    <property type="entry name" value="HATPase_C_sf"/>
</dbReference>
<dbReference type="AlphaFoldDB" id="A0A098M5U5"/>
<dbReference type="GO" id="GO:0005886">
    <property type="term" value="C:plasma membrane"/>
    <property type="evidence" value="ECO:0007669"/>
    <property type="project" value="UniProtKB-SubCell"/>
</dbReference>
<evidence type="ECO:0000256" key="1">
    <source>
        <dbReference type="ARBA" id="ARBA00000085"/>
    </source>
</evidence>
<accession>A0A098M5U5</accession>
<dbReference type="PROSITE" id="PS50109">
    <property type="entry name" value="HIS_KIN"/>
    <property type="match status" value="1"/>
</dbReference>
<evidence type="ECO:0000313" key="20">
    <source>
        <dbReference type="EMBL" id="KGE17396.1"/>
    </source>
</evidence>
<keyword evidence="11 17" id="KW-1133">Transmembrane helix</keyword>
<dbReference type="InterPro" id="IPR003661">
    <property type="entry name" value="HisK_dim/P_dom"/>
</dbReference>
<keyword evidence="4" id="KW-1003">Cell membrane</keyword>
<dbReference type="PROSITE" id="PS50885">
    <property type="entry name" value="HAMP"/>
    <property type="match status" value="1"/>
</dbReference>
<feature type="transmembrane region" description="Helical" evidence="17">
    <location>
        <begin position="164"/>
        <end position="183"/>
    </location>
</feature>
<dbReference type="CDD" id="cd00075">
    <property type="entry name" value="HATPase"/>
    <property type="match status" value="1"/>
</dbReference>
<dbReference type="SUPFAM" id="SSF55874">
    <property type="entry name" value="ATPase domain of HSP90 chaperone/DNA topoisomerase II/histidine kinase"/>
    <property type="match status" value="1"/>
</dbReference>
<keyword evidence="9" id="KW-0418">Kinase</keyword>
<comment type="catalytic activity">
    <reaction evidence="1">
        <text>ATP + protein L-histidine = ADP + protein N-phospho-L-histidine.</text>
        <dbReference type="EC" id="2.7.13.3"/>
    </reaction>
</comment>
<organism evidence="20 21">
    <name type="scientific">Paenibacillus wynnii</name>
    <dbReference type="NCBI Taxonomy" id="268407"/>
    <lineage>
        <taxon>Bacteria</taxon>
        <taxon>Bacillati</taxon>
        <taxon>Bacillota</taxon>
        <taxon>Bacilli</taxon>
        <taxon>Bacillales</taxon>
        <taxon>Paenibacillaceae</taxon>
        <taxon>Paenibacillus</taxon>
    </lineage>
</organism>
<comment type="function">
    <text evidence="15">Member of the two-component regulatory system HssS/HssR involved in intracellular heme homeostasis and tempering of staphylococcal virulence. HssS functions as a heme sensor histidine kinase which is autophosphorylated at a histidine residue and transfers its phosphate group to an aspartate residue of HssR. HssR/HssS activates the expression of hrtAB, an efflux pump, in response to extracellular heme, hemin, hemoglobin or blood.</text>
</comment>
<dbReference type="PANTHER" id="PTHR45528:SF11">
    <property type="entry name" value="HISTIDINE KINASE"/>
    <property type="match status" value="1"/>
</dbReference>
<dbReference type="Gene3D" id="1.10.287.130">
    <property type="match status" value="1"/>
</dbReference>
<dbReference type="CDD" id="cd00082">
    <property type="entry name" value="HisKA"/>
    <property type="match status" value="1"/>
</dbReference>
<evidence type="ECO:0000256" key="13">
    <source>
        <dbReference type="ARBA" id="ARBA00023026"/>
    </source>
</evidence>
<evidence type="ECO:0000256" key="12">
    <source>
        <dbReference type="ARBA" id="ARBA00023012"/>
    </source>
</evidence>
<keyword evidence="6" id="KW-0808">Transferase</keyword>
<evidence type="ECO:0000256" key="7">
    <source>
        <dbReference type="ARBA" id="ARBA00022692"/>
    </source>
</evidence>
<keyword evidence="21" id="KW-1185">Reference proteome</keyword>
<evidence type="ECO:0000256" key="9">
    <source>
        <dbReference type="ARBA" id="ARBA00022777"/>
    </source>
</evidence>
<evidence type="ECO:0000313" key="21">
    <source>
        <dbReference type="Proteomes" id="UP000029734"/>
    </source>
</evidence>
<proteinExistence type="predicted"/>
<feature type="domain" description="Histidine kinase" evidence="18">
    <location>
        <begin position="240"/>
        <end position="455"/>
    </location>
</feature>
<dbReference type="SUPFAM" id="SSF47384">
    <property type="entry name" value="Homodimeric domain of signal transducing histidine kinase"/>
    <property type="match status" value="1"/>
</dbReference>
<comment type="caution">
    <text evidence="20">The sequence shown here is derived from an EMBL/GenBank/DDBJ whole genome shotgun (WGS) entry which is preliminary data.</text>
</comment>
<dbReference type="PRINTS" id="PR00344">
    <property type="entry name" value="BCTRLSENSOR"/>
</dbReference>
<keyword evidence="12" id="KW-0902">Two-component regulatory system</keyword>
<dbReference type="InterPro" id="IPR004358">
    <property type="entry name" value="Sig_transdc_His_kin-like_C"/>
</dbReference>
<keyword evidence="7 17" id="KW-0812">Transmembrane</keyword>
<keyword evidence="13" id="KW-0843">Virulence</keyword>
<evidence type="ECO:0000259" key="19">
    <source>
        <dbReference type="PROSITE" id="PS50885"/>
    </source>
</evidence>
<dbReference type="FunFam" id="1.10.287.130:FF:000001">
    <property type="entry name" value="Two-component sensor histidine kinase"/>
    <property type="match status" value="1"/>
</dbReference>
<dbReference type="InterPro" id="IPR005467">
    <property type="entry name" value="His_kinase_dom"/>
</dbReference>
<dbReference type="EMBL" id="JQCR01000003">
    <property type="protein sequence ID" value="KGE17396.1"/>
    <property type="molecule type" value="Genomic_DNA"/>
</dbReference>
<keyword evidence="5" id="KW-0597">Phosphoprotein</keyword>
<dbReference type="InterPro" id="IPR050398">
    <property type="entry name" value="HssS/ArlS-like"/>
</dbReference>
<evidence type="ECO:0000256" key="3">
    <source>
        <dbReference type="ARBA" id="ARBA00012438"/>
    </source>
</evidence>
<keyword evidence="8" id="KW-0547">Nucleotide-binding</keyword>
<dbReference type="PANTHER" id="PTHR45528">
    <property type="entry name" value="SENSOR HISTIDINE KINASE CPXA"/>
    <property type="match status" value="1"/>
</dbReference>
<evidence type="ECO:0000256" key="4">
    <source>
        <dbReference type="ARBA" id="ARBA00022475"/>
    </source>
</evidence>
<evidence type="ECO:0000259" key="18">
    <source>
        <dbReference type="PROSITE" id="PS50109"/>
    </source>
</evidence>
<evidence type="ECO:0000256" key="16">
    <source>
        <dbReference type="ARBA" id="ARBA00040841"/>
    </source>
</evidence>